<comment type="caution">
    <text evidence="2">The sequence shown here is derived from an EMBL/GenBank/DDBJ whole genome shotgun (WGS) entry which is preliminary data.</text>
</comment>
<name>A0A3M9XQ75_9HYPH</name>
<dbReference type="Gene3D" id="3.40.630.30">
    <property type="match status" value="1"/>
</dbReference>
<dbReference type="Pfam" id="PF00583">
    <property type="entry name" value="Acetyltransf_1"/>
    <property type="match status" value="1"/>
</dbReference>
<dbReference type="PANTHER" id="PTHR39173">
    <property type="entry name" value="ACETYLTRANSFERASE"/>
    <property type="match status" value="1"/>
</dbReference>
<dbReference type="RefSeq" id="WP_123175780.1">
    <property type="nucleotide sequence ID" value="NZ_QWDD01000001.1"/>
</dbReference>
<dbReference type="Proteomes" id="UP000268623">
    <property type="component" value="Unassembled WGS sequence"/>
</dbReference>
<feature type="domain" description="N-acetyltransferase" evidence="1">
    <location>
        <begin position="36"/>
        <end position="180"/>
    </location>
</feature>
<evidence type="ECO:0000259" key="1">
    <source>
        <dbReference type="PROSITE" id="PS51186"/>
    </source>
</evidence>
<dbReference type="GO" id="GO:0016747">
    <property type="term" value="F:acyltransferase activity, transferring groups other than amino-acyl groups"/>
    <property type="evidence" value="ECO:0007669"/>
    <property type="project" value="InterPro"/>
</dbReference>
<dbReference type="PROSITE" id="PS51186">
    <property type="entry name" value="GNAT"/>
    <property type="match status" value="1"/>
</dbReference>
<keyword evidence="2" id="KW-0808">Transferase</keyword>
<accession>A0A3M9XQ75</accession>
<proteinExistence type="predicted"/>
<organism evidence="2 3">
    <name type="scientific">Methylocystis hirsuta</name>
    <dbReference type="NCBI Taxonomy" id="369798"/>
    <lineage>
        <taxon>Bacteria</taxon>
        <taxon>Pseudomonadati</taxon>
        <taxon>Pseudomonadota</taxon>
        <taxon>Alphaproteobacteria</taxon>
        <taxon>Hyphomicrobiales</taxon>
        <taxon>Methylocystaceae</taxon>
        <taxon>Methylocystis</taxon>
    </lineage>
</organism>
<protein>
    <submittedName>
        <fullName evidence="2">GNAT family N-acetyltransferase</fullName>
    </submittedName>
</protein>
<evidence type="ECO:0000313" key="3">
    <source>
        <dbReference type="Proteomes" id="UP000268623"/>
    </source>
</evidence>
<dbReference type="EMBL" id="QWDD01000001">
    <property type="protein sequence ID" value="RNJ49816.1"/>
    <property type="molecule type" value="Genomic_DNA"/>
</dbReference>
<dbReference type="AlphaFoldDB" id="A0A3M9XQ75"/>
<dbReference type="InterPro" id="IPR016181">
    <property type="entry name" value="Acyl_CoA_acyltransferase"/>
</dbReference>
<dbReference type="OrthoDB" id="5293267at2"/>
<gene>
    <name evidence="2" type="ORF">D1O30_09640</name>
</gene>
<reference evidence="2 3" key="1">
    <citation type="submission" date="2018-08" db="EMBL/GenBank/DDBJ databases">
        <title>Genome sequence of Methylocystis hirsuta CSC1, a methanotroph able to accumulate PHAs.</title>
        <authorList>
            <person name="Bordel S."/>
            <person name="Rodriguez E."/>
            <person name="Gancedo J."/>
            <person name="Munoz R."/>
        </authorList>
    </citation>
    <scope>NUCLEOTIDE SEQUENCE [LARGE SCALE GENOMIC DNA]</scope>
    <source>
        <strain evidence="2 3">CSC1</strain>
    </source>
</reference>
<evidence type="ECO:0000313" key="2">
    <source>
        <dbReference type="EMBL" id="RNJ49816.1"/>
    </source>
</evidence>
<sequence>MTQCFLVRPTPLFRESYLDALREGLSVGGRRVYDAMEIAAVEQDFAGHLAGLDRDGQSPVAFGERMLPSVPANAFWLIDGARFIGGITIRARIDTHLLAHFSGHLGYGVRPSMQGRGYGKRQLALALDICRGMGIGIARLSCDVDNVASRRVIEANGGLLLRQCAPSWFAETAYLLYEIPLI</sequence>
<keyword evidence="3" id="KW-1185">Reference proteome</keyword>
<dbReference type="SUPFAM" id="SSF55729">
    <property type="entry name" value="Acyl-CoA N-acyltransferases (Nat)"/>
    <property type="match status" value="1"/>
</dbReference>
<dbReference type="InterPro" id="IPR000182">
    <property type="entry name" value="GNAT_dom"/>
</dbReference>
<dbReference type="PANTHER" id="PTHR39173:SF1">
    <property type="entry name" value="ACETYLTRANSFERASE"/>
    <property type="match status" value="1"/>
</dbReference>